<dbReference type="Pfam" id="PF05806">
    <property type="entry name" value="Noggin"/>
    <property type="match status" value="1"/>
</dbReference>
<dbReference type="AlphaFoldDB" id="A8SLH5"/>
<comment type="subcellular location">
    <subcellularLocation>
        <location evidence="1">Secreted</location>
    </subcellularLocation>
</comment>
<keyword evidence="4" id="KW-0964">Secreted</keyword>
<reference evidence="7" key="1">
    <citation type="journal article" date="2007" name="Dev. Biol.">
        <title>The BMP pathway is essential for re-specification and maintenance of the dorsoventral axis in regenerating and intact planarians.</title>
        <authorList>
            <person name="Molina M.D."/>
            <person name="Salo E."/>
            <person name="Cebria F."/>
        </authorList>
    </citation>
    <scope>NUCLEOTIDE SEQUENCE</scope>
</reference>
<evidence type="ECO:0000313" key="7">
    <source>
        <dbReference type="EMBL" id="ABV04324.1"/>
    </source>
</evidence>
<dbReference type="Gene3D" id="2.10.90.10">
    <property type="entry name" value="Cystine-knot cytokines"/>
    <property type="match status" value="1"/>
</dbReference>
<dbReference type="InterPro" id="IPR008717">
    <property type="entry name" value="Noggin"/>
</dbReference>
<evidence type="ECO:0000256" key="2">
    <source>
        <dbReference type="ARBA" id="ARBA00007480"/>
    </source>
</evidence>
<sequence length="269" mass="31557">MVNSVILIFTVWNILREPLIVNTYYSGSLIGTGLDRSTPDPHKPGENALDVHILQRILGLKNYEHSWMSMNTPSIIYEQTSLEASNNKQLDVLLSFKNLSFTDEKGQLINTSQNLDAAIRRWMVQQATCKTDYIWKRLDETHWPSWIKHGICSSTEPCSWPPGMACKQSDKKTLKVLKWTCLSDPLGEKWNAFRELMHEDRKRRRLRRHQFKRHLSQKRKIGVKKVKKPKQLKRLVKRYLYKTSKYASGYLCQWKPIDYTVYESCTCSC</sequence>
<dbReference type="PIRSF" id="PIRSF008129">
    <property type="entry name" value="Noggin"/>
    <property type="match status" value="1"/>
</dbReference>
<evidence type="ECO:0000256" key="6">
    <source>
        <dbReference type="PIRSR" id="PIRSR008129-1"/>
    </source>
</evidence>
<evidence type="ECO:0000256" key="3">
    <source>
        <dbReference type="ARBA" id="ARBA00022473"/>
    </source>
</evidence>
<dbReference type="PANTHER" id="PTHR10494:SF6">
    <property type="entry name" value="NOGGIN"/>
    <property type="match status" value="1"/>
</dbReference>
<name>A8SLH5_SCHMD</name>
<accession>A8SLH5</accession>
<dbReference type="GO" id="GO:0009953">
    <property type="term" value="P:dorsal/ventral pattern formation"/>
    <property type="evidence" value="ECO:0007669"/>
    <property type="project" value="TreeGrafter"/>
</dbReference>
<keyword evidence="3" id="KW-0217">Developmental protein</keyword>
<keyword evidence="6" id="KW-1015">Disulfide bond</keyword>
<dbReference type="InterPro" id="IPR029034">
    <property type="entry name" value="Cystine-knot_cytokine"/>
</dbReference>
<evidence type="ECO:0000256" key="1">
    <source>
        <dbReference type="ARBA" id="ARBA00004613"/>
    </source>
</evidence>
<dbReference type="Gene3D" id="1.10.287.520">
    <property type="entry name" value="Helix hairpin bin"/>
    <property type="match status" value="1"/>
</dbReference>
<dbReference type="GO" id="GO:0005615">
    <property type="term" value="C:extracellular space"/>
    <property type="evidence" value="ECO:0007669"/>
    <property type="project" value="TreeGrafter"/>
</dbReference>
<dbReference type="GO" id="GO:0030514">
    <property type="term" value="P:negative regulation of BMP signaling pathway"/>
    <property type="evidence" value="ECO:0007669"/>
    <property type="project" value="InterPro"/>
</dbReference>
<evidence type="ECO:0000256" key="4">
    <source>
        <dbReference type="ARBA" id="ARBA00022525"/>
    </source>
</evidence>
<feature type="disulfide bond" evidence="6">
    <location>
        <begin position="158"/>
        <end position="267"/>
    </location>
</feature>
<dbReference type="OrthoDB" id="5950649at2759"/>
<keyword evidence="5" id="KW-0732">Signal</keyword>
<feature type="disulfide bond" evidence="6">
    <location>
        <begin position="181"/>
        <end position="252"/>
    </location>
</feature>
<organism evidence="7">
    <name type="scientific">Schmidtea mediterranea</name>
    <name type="common">Freshwater planarian flatworm</name>
    <dbReference type="NCBI Taxonomy" id="79327"/>
    <lineage>
        <taxon>Eukaryota</taxon>
        <taxon>Metazoa</taxon>
        <taxon>Spiralia</taxon>
        <taxon>Lophotrochozoa</taxon>
        <taxon>Platyhelminthes</taxon>
        <taxon>Rhabditophora</taxon>
        <taxon>Seriata</taxon>
        <taxon>Tricladida</taxon>
        <taxon>Continenticola</taxon>
        <taxon>Geoplanoidea</taxon>
        <taxon>Dugesiidae</taxon>
        <taxon>Schmidtea</taxon>
    </lineage>
</organism>
<evidence type="ECO:0000256" key="5">
    <source>
        <dbReference type="ARBA" id="ARBA00022729"/>
    </source>
</evidence>
<dbReference type="EMBL" id="EF633691">
    <property type="protein sequence ID" value="ABV04324.1"/>
    <property type="molecule type" value="mRNA"/>
</dbReference>
<feature type="disulfide bond" evidence="6">
    <location>
        <begin position="152"/>
        <end position="265"/>
    </location>
</feature>
<dbReference type="GO" id="GO:0045596">
    <property type="term" value="P:negative regulation of cell differentiation"/>
    <property type="evidence" value="ECO:0007669"/>
    <property type="project" value="InterPro"/>
</dbReference>
<comment type="similarity">
    <text evidence="2">Belongs to the noggin family.</text>
</comment>
<proteinExistence type="evidence at transcript level"/>
<protein>
    <submittedName>
        <fullName evidence="7">Noggin-like protein 1</fullName>
    </submittedName>
</protein>
<dbReference type="PANTHER" id="PTHR10494">
    <property type="entry name" value="BONE MORPHOGENETIC PROTEIN INHIBITOR, NOGGIN"/>
    <property type="match status" value="1"/>
</dbReference>
<feature type="disulfide bond" evidence="6">
    <location>
        <begin position="129"/>
        <end position="166"/>
    </location>
</feature>
<dbReference type="SUPFAM" id="SSF57501">
    <property type="entry name" value="Cystine-knot cytokines"/>
    <property type="match status" value="1"/>
</dbReference>